<sequence length="229" mass="24634">MDGSAVEAITQIALALHTQPDTDATVQAVADIAPAMVGADHAGVMLVYGRQRVEIAATTGPIADRADQLQLELGEGPCLSAIEVGATFLIPDTRSEPRWPRWCAEVSELGIGSVLSIRLATDESKVGALNLYANTPNRFSDPDDVVVGQILGRHASIALDSARQLDTLYQAVDGRTVIGQAQGILMERFDLDADQSFAVLRRYSQQTNTKLGEVARKLVATRQLPQWAQ</sequence>
<dbReference type="Gene3D" id="1.10.10.10">
    <property type="entry name" value="Winged helix-like DNA-binding domain superfamily/Winged helix DNA-binding domain"/>
    <property type="match status" value="1"/>
</dbReference>
<dbReference type="SMART" id="SM00065">
    <property type="entry name" value="GAF"/>
    <property type="match status" value="1"/>
</dbReference>
<reference evidence="6 7" key="1">
    <citation type="submission" date="2019-06" db="EMBL/GenBank/DDBJ databases">
        <title>Sequencing the genomes of 1000 actinobacteria strains.</title>
        <authorList>
            <person name="Klenk H.-P."/>
        </authorList>
    </citation>
    <scope>NUCLEOTIDE SEQUENCE [LARGE SCALE GENOMIC DNA]</scope>
    <source>
        <strain evidence="6 7">DSM 17305</strain>
    </source>
</reference>
<dbReference type="Proteomes" id="UP000316298">
    <property type="component" value="Unassembled WGS sequence"/>
</dbReference>
<dbReference type="PROSITE" id="PS50921">
    <property type="entry name" value="ANTAR"/>
    <property type="match status" value="1"/>
</dbReference>
<evidence type="ECO:0000256" key="4">
    <source>
        <dbReference type="ARBA" id="ARBA00023163"/>
    </source>
</evidence>
<evidence type="ECO:0000313" key="7">
    <source>
        <dbReference type="Proteomes" id="UP000316298"/>
    </source>
</evidence>
<evidence type="ECO:0000313" key="6">
    <source>
        <dbReference type="EMBL" id="TQJ11284.1"/>
    </source>
</evidence>
<keyword evidence="1" id="KW-0808">Transferase</keyword>
<evidence type="ECO:0000256" key="2">
    <source>
        <dbReference type="ARBA" id="ARBA00022777"/>
    </source>
</evidence>
<dbReference type="GO" id="GO:0016301">
    <property type="term" value="F:kinase activity"/>
    <property type="evidence" value="ECO:0007669"/>
    <property type="project" value="UniProtKB-KW"/>
</dbReference>
<dbReference type="Pfam" id="PF03861">
    <property type="entry name" value="ANTAR"/>
    <property type="match status" value="1"/>
</dbReference>
<protein>
    <submittedName>
        <fullName evidence="6">GAF domain-containing protein</fullName>
    </submittedName>
</protein>
<dbReference type="Gene3D" id="3.30.450.40">
    <property type="match status" value="1"/>
</dbReference>
<dbReference type="InterPro" id="IPR029016">
    <property type="entry name" value="GAF-like_dom_sf"/>
</dbReference>
<feature type="domain" description="ANTAR" evidence="5">
    <location>
        <begin position="158"/>
        <end position="219"/>
    </location>
</feature>
<dbReference type="InterPro" id="IPR012074">
    <property type="entry name" value="GAF_ANTAR"/>
</dbReference>
<keyword evidence="7" id="KW-1185">Reference proteome</keyword>
<dbReference type="InterPro" id="IPR005561">
    <property type="entry name" value="ANTAR"/>
</dbReference>
<dbReference type="GO" id="GO:0003723">
    <property type="term" value="F:RNA binding"/>
    <property type="evidence" value="ECO:0007669"/>
    <property type="project" value="InterPro"/>
</dbReference>
<dbReference type="PIRSF" id="PIRSF036625">
    <property type="entry name" value="GAF_ANTAR"/>
    <property type="match status" value="1"/>
</dbReference>
<dbReference type="InterPro" id="IPR003018">
    <property type="entry name" value="GAF"/>
</dbReference>
<keyword evidence="2" id="KW-0418">Kinase</keyword>
<proteinExistence type="predicted"/>
<evidence type="ECO:0000259" key="5">
    <source>
        <dbReference type="PROSITE" id="PS50921"/>
    </source>
</evidence>
<name>A0A542E7J2_9ACTN</name>
<dbReference type="SMART" id="SM01012">
    <property type="entry name" value="ANTAR"/>
    <property type="match status" value="1"/>
</dbReference>
<dbReference type="AlphaFoldDB" id="A0A542E7J2"/>
<dbReference type="InterPro" id="IPR011006">
    <property type="entry name" value="CheY-like_superfamily"/>
</dbReference>
<dbReference type="RefSeq" id="WP_141858249.1">
    <property type="nucleotide sequence ID" value="NZ_BAAAKA010000025.1"/>
</dbReference>
<keyword evidence="3" id="KW-0805">Transcription regulation</keyword>
<dbReference type="InterPro" id="IPR036388">
    <property type="entry name" value="WH-like_DNA-bd_sf"/>
</dbReference>
<comment type="caution">
    <text evidence="6">The sequence shown here is derived from an EMBL/GenBank/DDBJ whole genome shotgun (WGS) entry which is preliminary data.</text>
</comment>
<accession>A0A542E7J2</accession>
<dbReference type="Pfam" id="PF13185">
    <property type="entry name" value="GAF_2"/>
    <property type="match status" value="1"/>
</dbReference>
<gene>
    <name evidence="6" type="ORF">FB475_4195</name>
</gene>
<dbReference type="EMBL" id="VFMM01000002">
    <property type="protein sequence ID" value="TQJ11284.1"/>
    <property type="molecule type" value="Genomic_DNA"/>
</dbReference>
<organism evidence="6 7">
    <name type="scientific">Kribbella jejuensis</name>
    <dbReference type="NCBI Taxonomy" id="236068"/>
    <lineage>
        <taxon>Bacteria</taxon>
        <taxon>Bacillati</taxon>
        <taxon>Actinomycetota</taxon>
        <taxon>Actinomycetes</taxon>
        <taxon>Propionibacteriales</taxon>
        <taxon>Kribbellaceae</taxon>
        <taxon>Kribbella</taxon>
    </lineage>
</organism>
<evidence type="ECO:0000256" key="1">
    <source>
        <dbReference type="ARBA" id="ARBA00022679"/>
    </source>
</evidence>
<keyword evidence="4" id="KW-0804">Transcription</keyword>
<dbReference type="SUPFAM" id="SSF55781">
    <property type="entry name" value="GAF domain-like"/>
    <property type="match status" value="1"/>
</dbReference>
<dbReference type="SUPFAM" id="SSF52172">
    <property type="entry name" value="CheY-like"/>
    <property type="match status" value="1"/>
</dbReference>
<dbReference type="OrthoDB" id="7466251at2"/>
<evidence type="ECO:0000256" key="3">
    <source>
        <dbReference type="ARBA" id="ARBA00023015"/>
    </source>
</evidence>